<dbReference type="InterPro" id="IPR049945">
    <property type="entry name" value="AAA_22"/>
</dbReference>
<dbReference type="InterPro" id="IPR027417">
    <property type="entry name" value="P-loop_NTPase"/>
</dbReference>
<dbReference type="PANTHER" id="PTHR34301:SF8">
    <property type="entry name" value="ATPASE DOMAIN-CONTAINING PROTEIN"/>
    <property type="match status" value="1"/>
</dbReference>
<dbReference type="Gene3D" id="3.40.50.300">
    <property type="entry name" value="P-loop containing nucleotide triphosphate hydrolases"/>
    <property type="match status" value="1"/>
</dbReference>
<dbReference type="GO" id="GO:0016887">
    <property type="term" value="F:ATP hydrolysis activity"/>
    <property type="evidence" value="ECO:0007669"/>
    <property type="project" value="InterPro"/>
</dbReference>
<dbReference type="SUPFAM" id="SSF52540">
    <property type="entry name" value="P-loop containing nucleoside triphosphate hydrolases"/>
    <property type="match status" value="1"/>
</dbReference>
<evidence type="ECO:0000313" key="3">
    <source>
        <dbReference type="Proteomes" id="UP000238937"/>
    </source>
</evidence>
<protein>
    <submittedName>
        <fullName evidence="2">AAA family ATPase</fullName>
    </submittedName>
</protein>
<dbReference type="Proteomes" id="UP000238937">
    <property type="component" value="Unassembled WGS sequence"/>
</dbReference>
<sequence>MKPNPGGQLAADEVLGRDKLIARLWQVLERQSLLLTAERRMGKTSVIKKMTAQPLPQMLVKFRDLEGLRTPLEFVEAVLHDVQQDLSGKERAMGGVRALLKELSGAEVKGFKLPKSVEQHWKTILTKTIEDLMTQQDGMVIFFWDEMPMMLDNINRDLGETVTMEILTTLRSLRQTHSNLRMVFTGSIGLHHVVTQLKKVGAAGATTNDMHQEEVTPLELDDAQLLAQELLTGAKIDVKDLARSIAESVDLVPYYIHHIVDELQQLKSPITRKSVADIILDNLYNPSNRWDMAHYRERIDTYYESPIVPFALGVLDELAVTATSLPLPDLLQRLQVQSNLQNLDREMLLKVLNLLQRDHYIGQQNAGAYVFRFPLIQQYWKLSRGLG</sequence>
<proteinExistence type="predicted"/>
<organism evidence="2 3">
    <name type="scientific">Chamaesiphon polymorphus CCALA 037</name>
    <dbReference type="NCBI Taxonomy" id="2107692"/>
    <lineage>
        <taxon>Bacteria</taxon>
        <taxon>Bacillati</taxon>
        <taxon>Cyanobacteriota</taxon>
        <taxon>Cyanophyceae</taxon>
        <taxon>Gomontiellales</taxon>
        <taxon>Chamaesiphonaceae</taxon>
        <taxon>Chamaesiphon</taxon>
    </lineage>
</organism>
<dbReference type="OrthoDB" id="1550950at2"/>
<dbReference type="Pfam" id="PF13401">
    <property type="entry name" value="AAA_22"/>
    <property type="match status" value="1"/>
</dbReference>
<feature type="domain" description="ORC1/DEAH AAA+ ATPase" evidence="1">
    <location>
        <begin position="30"/>
        <end position="193"/>
    </location>
</feature>
<accession>A0A2T1GLA6</accession>
<dbReference type="RefSeq" id="WP_106300545.1">
    <property type="nucleotide sequence ID" value="NZ_PVWO01000028.1"/>
</dbReference>
<dbReference type="PANTHER" id="PTHR34301">
    <property type="entry name" value="DNA-BINDING PROTEIN-RELATED"/>
    <property type="match status" value="1"/>
</dbReference>
<comment type="caution">
    <text evidence="2">The sequence shown here is derived from an EMBL/GenBank/DDBJ whole genome shotgun (WGS) entry which is preliminary data.</text>
</comment>
<gene>
    <name evidence="2" type="ORF">C7B77_03985</name>
</gene>
<evidence type="ECO:0000313" key="2">
    <source>
        <dbReference type="EMBL" id="PSB58639.1"/>
    </source>
</evidence>
<keyword evidence="3" id="KW-1185">Reference proteome</keyword>
<reference evidence="2 3" key="1">
    <citation type="submission" date="2018-03" db="EMBL/GenBank/DDBJ databases">
        <title>The ancient ancestry and fast evolution of plastids.</title>
        <authorList>
            <person name="Moore K.R."/>
            <person name="Magnabosco C."/>
            <person name="Momper L."/>
            <person name="Gold D.A."/>
            <person name="Bosak T."/>
            <person name="Fournier G.P."/>
        </authorList>
    </citation>
    <scope>NUCLEOTIDE SEQUENCE [LARGE SCALE GENOMIC DNA]</scope>
    <source>
        <strain evidence="2 3">CCALA 037</strain>
    </source>
</reference>
<dbReference type="EMBL" id="PVWO01000028">
    <property type="protein sequence ID" value="PSB58639.1"/>
    <property type="molecule type" value="Genomic_DNA"/>
</dbReference>
<dbReference type="AlphaFoldDB" id="A0A2T1GLA6"/>
<evidence type="ECO:0000259" key="1">
    <source>
        <dbReference type="Pfam" id="PF13401"/>
    </source>
</evidence>
<name>A0A2T1GLA6_9CYAN</name>